<dbReference type="Pfam" id="PF00378">
    <property type="entry name" value="ECH_1"/>
    <property type="match status" value="1"/>
</dbReference>
<dbReference type="NCBIfam" id="NF042431">
    <property type="entry name" value="EnCoAhydt_DpgB"/>
    <property type="match status" value="1"/>
</dbReference>
<keyword evidence="2" id="KW-1185">Reference proteome</keyword>
<dbReference type="RefSeq" id="WP_067309008.1">
    <property type="nucleotide sequence ID" value="NZ_LT607752.1"/>
</dbReference>
<dbReference type="OrthoDB" id="6006525at2"/>
<reference evidence="2" key="1">
    <citation type="submission" date="2016-06" db="EMBL/GenBank/DDBJ databases">
        <authorList>
            <person name="Varghese N."/>
            <person name="Submissions Spin"/>
        </authorList>
    </citation>
    <scope>NUCLEOTIDE SEQUENCE [LARGE SCALE GENOMIC DNA]</scope>
    <source>
        <strain evidence="2">DSM 44983</strain>
    </source>
</reference>
<sequence>MSRHLELTGVSGGLALVLTVDVTRPLAELTDSVNAICEQVEKRVGRTVVVLRLDGTAAQSRVWPGEVGIRDVNRWERAVRRLERLPAANVVAASGPCGGPALDLLLAVDFRIGAPDLVLLLPVNDGHFWPGMSVYRLVQNLGVARARQIVIWGMDISVAKASELGLVDQVSEDLDDAVHTATVLMGRVSDQELAVRRQLLLEASAAEYDDALGVHLAACDRELRRLAVGAAS</sequence>
<proteinExistence type="predicted"/>
<dbReference type="Gene3D" id="3.90.226.10">
    <property type="entry name" value="2-enoyl-CoA Hydratase, Chain A, domain 1"/>
    <property type="match status" value="1"/>
</dbReference>
<dbReference type="AlphaFoldDB" id="A0A120F8L4"/>
<evidence type="ECO:0000313" key="1">
    <source>
        <dbReference type="EMBL" id="SCG49081.1"/>
    </source>
</evidence>
<dbReference type="InterPro" id="IPR029045">
    <property type="entry name" value="ClpP/crotonase-like_dom_sf"/>
</dbReference>
<dbReference type="InterPro" id="IPR053545">
    <property type="entry name" value="Enoyl-CoA_hydratase-like"/>
</dbReference>
<dbReference type="InterPro" id="IPR001753">
    <property type="entry name" value="Enoyl-CoA_hydra/iso"/>
</dbReference>
<protein>
    <submittedName>
        <fullName evidence="1">(3,5-dihydroxycyclohex-3-enyl)acetyl-CoA dehydratase subunit B</fullName>
    </submittedName>
</protein>
<dbReference type="SUPFAM" id="SSF52096">
    <property type="entry name" value="ClpP/crotonase"/>
    <property type="match status" value="1"/>
</dbReference>
<accession>A0A120F8L4</accession>
<evidence type="ECO:0000313" key="2">
    <source>
        <dbReference type="Proteomes" id="UP000198226"/>
    </source>
</evidence>
<dbReference type="GO" id="GO:0003824">
    <property type="term" value="F:catalytic activity"/>
    <property type="evidence" value="ECO:0007669"/>
    <property type="project" value="UniProtKB-ARBA"/>
</dbReference>
<name>A0A120F8L4_9ACTN</name>
<dbReference type="Proteomes" id="UP000198226">
    <property type="component" value="Chromosome I"/>
</dbReference>
<gene>
    <name evidence="1" type="ORF">GA0070623_1658</name>
</gene>
<dbReference type="CDD" id="cd06558">
    <property type="entry name" value="crotonase-like"/>
    <property type="match status" value="1"/>
</dbReference>
<dbReference type="EMBL" id="LT607752">
    <property type="protein sequence ID" value="SCG49081.1"/>
    <property type="molecule type" value="Genomic_DNA"/>
</dbReference>
<organism evidence="1 2">
    <name type="scientific">Micromonospora rifamycinica</name>
    <dbReference type="NCBI Taxonomy" id="291594"/>
    <lineage>
        <taxon>Bacteria</taxon>
        <taxon>Bacillati</taxon>
        <taxon>Actinomycetota</taxon>
        <taxon>Actinomycetes</taxon>
        <taxon>Micromonosporales</taxon>
        <taxon>Micromonosporaceae</taxon>
        <taxon>Micromonospora</taxon>
    </lineage>
</organism>